<name>A0A7C3UNX4_UNCW3</name>
<dbReference type="InterPro" id="IPR004143">
    <property type="entry name" value="BPL_LPL_catalytic"/>
</dbReference>
<evidence type="ECO:0000256" key="4">
    <source>
        <dbReference type="ARBA" id="ARBA00023267"/>
    </source>
</evidence>
<dbReference type="NCBIfam" id="TIGR00121">
    <property type="entry name" value="birA_ligase"/>
    <property type="match status" value="1"/>
</dbReference>
<dbReference type="GO" id="GO:0005524">
    <property type="term" value="F:ATP binding"/>
    <property type="evidence" value="ECO:0007669"/>
    <property type="project" value="UniProtKB-KW"/>
</dbReference>
<dbReference type="InterPro" id="IPR008988">
    <property type="entry name" value="Transcriptional_repressor_C"/>
</dbReference>
<feature type="domain" description="BPL/LPL catalytic" evidence="6">
    <location>
        <begin position="1"/>
        <end position="167"/>
    </location>
</feature>
<dbReference type="GO" id="GO:0005737">
    <property type="term" value="C:cytoplasm"/>
    <property type="evidence" value="ECO:0007669"/>
    <property type="project" value="TreeGrafter"/>
</dbReference>
<evidence type="ECO:0000313" key="7">
    <source>
        <dbReference type="EMBL" id="HGE98923.1"/>
    </source>
</evidence>
<proteinExistence type="predicted"/>
<dbReference type="InterPro" id="IPR004408">
    <property type="entry name" value="Biotin_CoA_COase_ligase"/>
</dbReference>
<dbReference type="Pfam" id="PF03099">
    <property type="entry name" value="BPL_LplA_LipB"/>
    <property type="match status" value="1"/>
</dbReference>
<keyword evidence="2" id="KW-0547">Nucleotide-binding</keyword>
<organism evidence="7">
    <name type="scientific">candidate division WOR-3 bacterium</name>
    <dbReference type="NCBI Taxonomy" id="2052148"/>
    <lineage>
        <taxon>Bacteria</taxon>
        <taxon>Bacteria division WOR-3</taxon>
    </lineage>
</organism>
<accession>A0A7C3UNX4</accession>
<evidence type="ECO:0000256" key="1">
    <source>
        <dbReference type="ARBA" id="ARBA00022598"/>
    </source>
</evidence>
<dbReference type="AlphaFoldDB" id="A0A7C3UNX4"/>
<dbReference type="SUPFAM" id="SSF50037">
    <property type="entry name" value="C-terminal domain of transcriptional repressors"/>
    <property type="match status" value="1"/>
</dbReference>
<evidence type="ECO:0000256" key="3">
    <source>
        <dbReference type="ARBA" id="ARBA00022840"/>
    </source>
</evidence>
<dbReference type="PANTHER" id="PTHR12835">
    <property type="entry name" value="BIOTIN PROTEIN LIGASE"/>
    <property type="match status" value="1"/>
</dbReference>
<dbReference type="InterPro" id="IPR003142">
    <property type="entry name" value="BPL_C"/>
</dbReference>
<dbReference type="EMBL" id="DTMQ01000015">
    <property type="protein sequence ID" value="HGE98923.1"/>
    <property type="molecule type" value="Genomic_DNA"/>
</dbReference>
<dbReference type="SUPFAM" id="SSF55681">
    <property type="entry name" value="Class II aaRS and biotin synthetases"/>
    <property type="match status" value="1"/>
</dbReference>
<evidence type="ECO:0000259" key="6">
    <source>
        <dbReference type="PROSITE" id="PS51733"/>
    </source>
</evidence>
<evidence type="ECO:0000256" key="5">
    <source>
        <dbReference type="ARBA" id="ARBA00024227"/>
    </source>
</evidence>
<reference evidence="7" key="1">
    <citation type="journal article" date="2020" name="mSystems">
        <title>Genome- and Community-Level Interaction Insights into Carbon Utilization and Element Cycling Functions of Hydrothermarchaeota in Hydrothermal Sediment.</title>
        <authorList>
            <person name="Zhou Z."/>
            <person name="Liu Y."/>
            <person name="Xu W."/>
            <person name="Pan J."/>
            <person name="Luo Z.H."/>
            <person name="Li M."/>
        </authorList>
    </citation>
    <scope>NUCLEOTIDE SEQUENCE [LARGE SCALE GENOMIC DNA]</scope>
    <source>
        <strain evidence="7">SpSt-906</strain>
    </source>
</reference>
<dbReference type="PROSITE" id="PS51733">
    <property type="entry name" value="BPL_LPL_CATALYTIC"/>
    <property type="match status" value="1"/>
</dbReference>
<protein>
    <recommendedName>
        <fullName evidence="5">biotin--[biotin carboxyl-carrier protein] ligase</fullName>
        <ecNumber evidence="5">6.3.4.15</ecNumber>
    </recommendedName>
</protein>
<dbReference type="EC" id="6.3.4.15" evidence="5"/>
<keyword evidence="3" id="KW-0067">ATP-binding</keyword>
<dbReference type="Gene3D" id="3.30.930.10">
    <property type="entry name" value="Bira Bifunctional Protein, Domain 2"/>
    <property type="match status" value="1"/>
</dbReference>
<sequence>MKVIPFDSVSSTQDVAKSYIKNREELVIWAREQKTGRGRFQREWHSPEGGLYFSLLLFPRPEEIFTIHLRLFLSAVRGIEELTNISCLFKWPNDIVYEKKKLGGILLEREGEAVIAGCGINVNNETFPDSLKENAVALKSIVKREIAIPELLEAIIRHFENSPPFPLILSEVRKRNWLKGRYVRLNSAPHRLEGRVLDIDEEGKLILSLPEGGILTLVSGEVEKVYEE</sequence>
<dbReference type="Gene3D" id="2.30.30.100">
    <property type="match status" value="1"/>
</dbReference>
<dbReference type="PANTHER" id="PTHR12835:SF5">
    <property type="entry name" value="BIOTIN--PROTEIN LIGASE"/>
    <property type="match status" value="1"/>
</dbReference>
<evidence type="ECO:0000256" key="2">
    <source>
        <dbReference type="ARBA" id="ARBA00022741"/>
    </source>
</evidence>
<dbReference type="InterPro" id="IPR045864">
    <property type="entry name" value="aa-tRNA-synth_II/BPL/LPL"/>
</dbReference>
<dbReference type="CDD" id="cd16442">
    <property type="entry name" value="BPL"/>
    <property type="match status" value="1"/>
</dbReference>
<gene>
    <name evidence="7" type="ORF">ENX07_02470</name>
</gene>
<dbReference type="GO" id="GO:0004077">
    <property type="term" value="F:biotin--[biotin carboxyl-carrier protein] ligase activity"/>
    <property type="evidence" value="ECO:0007669"/>
    <property type="project" value="UniProtKB-EC"/>
</dbReference>
<comment type="caution">
    <text evidence="7">The sequence shown here is derived from an EMBL/GenBank/DDBJ whole genome shotgun (WGS) entry which is preliminary data.</text>
</comment>
<keyword evidence="1 7" id="KW-0436">Ligase</keyword>
<keyword evidence="4" id="KW-0092">Biotin</keyword>
<dbReference type="Pfam" id="PF02237">
    <property type="entry name" value="BPL_C"/>
    <property type="match status" value="1"/>
</dbReference>